<reference evidence="1" key="1">
    <citation type="journal article" date="2021" name="Evol. Appl.">
        <title>The genome of the Pyrenean desman and the effects of bottlenecks and inbreeding on the genomic landscape of an endangered species.</title>
        <authorList>
            <person name="Escoda L."/>
            <person name="Castresana J."/>
        </authorList>
    </citation>
    <scope>NUCLEOTIDE SEQUENCE</scope>
    <source>
        <strain evidence="1">IBE-C5619</strain>
    </source>
</reference>
<accession>A0A8J6DU07</accession>
<proteinExistence type="predicted"/>
<protein>
    <submittedName>
        <fullName evidence="1">Uncharacterized protein</fullName>
    </submittedName>
</protein>
<evidence type="ECO:0000313" key="2">
    <source>
        <dbReference type="Proteomes" id="UP000700334"/>
    </source>
</evidence>
<gene>
    <name evidence="1" type="ORF">J0S82_013703</name>
</gene>
<sequence>MKKLSTVTRNMDRCSELRFEWQGQQEKLATSIFQWNPNWQDKRYQCCEPKIFSGNFVKLSWGLWSYVLLPEVI</sequence>
<name>A0A8J6DU07_GALPY</name>
<keyword evidence="2" id="KW-1185">Reference proteome</keyword>
<comment type="caution">
    <text evidence="1">The sequence shown here is derived from an EMBL/GenBank/DDBJ whole genome shotgun (WGS) entry which is preliminary data.</text>
</comment>
<feature type="non-terminal residue" evidence="1">
    <location>
        <position position="1"/>
    </location>
</feature>
<dbReference type="EMBL" id="JAGFMF010011523">
    <property type="protein sequence ID" value="KAG8520716.1"/>
    <property type="molecule type" value="Genomic_DNA"/>
</dbReference>
<dbReference type="Proteomes" id="UP000700334">
    <property type="component" value="Unassembled WGS sequence"/>
</dbReference>
<evidence type="ECO:0000313" key="1">
    <source>
        <dbReference type="EMBL" id="KAG8520716.1"/>
    </source>
</evidence>
<dbReference type="AlphaFoldDB" id="A0A8J6DU07"/>
<organism evidence="1 2">
    <name type="scientific">Galemys pyrenaicus</name>
    <name type="common">Iberian desman</name>
    <name type="synonym">Pyrenean desman</name>
    <dbReference type="NCBI Taxonomy" id="202257"/>
    <lineage>
        <taxon>Eukaryota</taxon>
        <taxon>Metazoa</taxon>
        <taxon>Chordata</taxon>
        <taxon>Craniata</taxon>
        <taxon>Vertebrata</taxon>
        <taxon>Euteleostomi</taxon>
        <taxon>Mammalia</taxon>
        <taxon>Eutheria</taxon>
        <taxon>Laurasiatheria</taxon>
        <taxon>Eulipotyphla</taxon>
        <taxon>Talpidae</taxon>
        <taxon>Galemys</taxon>
    </lineage>
</organism>